<feature type="compositionally biased region" description="Basic and acidic residues" evidence="3">
    <location>
        <begin position="467"/>
        <end position="477"/>
    </location>
</feature>
<evidence type="ECO:0000313" key="5">
    <source>
        <dbReference type="EMBL" id="KAH6890594.1"/>
    </source>
</evidence>
<accession>A0A9P8W8F0</accession>
<dbReference type="InterPro" id="IPR001452">
    <property type="entry name" value="SH3_domain"/>
</dbReference>
<dbReference type="Proteomes" id="UP000777438">
    <property type="component" value="Unassembled WGS sequence"/>
</dbReference>
<feature type="compositionally biased region" description="Basic and acidic residues" evidence="3">
    <location>
        <begin position="313"/>
        <end position="323"/>
    </location>
</feature>
<dbReference type="PRINTS" id="PR00452">
    <property type="entry name" value="SH3DOMAIN"/>
</dbReference>
<feature type="compositionally biased region" description="Pro residues" evidence="3">
    <location>
        <begin position="436"/>
        <end position="445"/>
    </location>
</feature>
<dbReference type="InterPro" id="IPR050670">
    <property type="entry name" value="STAM"/>
</dbReference>
<dbReference type="SMART" id="SM00326">
    <property type="entry name" value="SH3"/>
    <property type="match status" value="1"/>
</dbReference>
<feature type="compositionally biased region" description="Basic and acidic residues" evidence="3">
    <location>
        <begin position="190"/>
        <end position="201"/>
    </location>
</feature>
<dbReference type="Gene3D" id="2.30.30.40">
    <property type="entry name" value="SH3 Domains"/>
    <property type="match status" value="1"/>
</dbReference>
<feature type="region of interest" description="Disordered" evidence="3">
    <location>
        <begin position="59"/>
        <end position="915"/>
    </location>
</feature>
<feature type="compositionally biased region" description="Low complexity" evidence="3">
    <location>
        <begin position="589"/>
        <end position="601"/>
    </location>
</feature>
<sequence length="1184" mass="128172">MAAFRVKALYDYSSPHEDDLNFPTGQIITVYDQEDADWYGGEYLDDDGVKHEGIFPRNFVEKFEPTAPPRPTRSRPKKEPEPAHEDVAVQPPPPAQQQAPPVPQSEPEPEPEIEQADEPIQKHVVHEPVAPAAPEPVSSKPAESVHAPAPPPVVPRAVESPAPVPAPVAAPAAAPSPAPKPKSGPPPVSEKPKSNSFKDRIAAFNKPAAPPIAPFKPSGLSGSGGGNFIRKPFVAPPPSRNAYVPAPQQAPTAKIYRRDEDPEIKEREAETQGQAERAGLVPAESQEGDADQPKPTSLKERIALLQKQQMEQAQRHADAASKREKPKRPQKKRESIGNAEALGEIEGTSPPQASVLERHSTEESGGRTSTDEPGPNRAPPPVRRKMSKGPAVEPVHDGNEADMSGAGDTTEGNDDLTERDDSDAVSRRASKVPTLPIQPQPPVAAAPPQQKDESDEEEQEEEEDVDPEVKRKEELRARMAKMSGGMGFHGMFGAPMPSAPPPKKKKAPKAEAAEEEDVEEASPSTRAAPPVPTMMALPGLGGPRKSEEMSRPEHDEHSVRAPPPPIPSLPPRSVEDEEEEEDNAPTPAPTGAPALPTREVAAPPPVPGGRPAPPPVPSTESRPPPPPPSDIKSQTEGSESDDELGDDSAAEHPPAAIRSPPMPPPPVQPPHLPARSPPMSPNLEEFSPISPIANKRNSRPPPPIPGAPILPPAQNRPPPPPPPGGLRRQSTADTQIPTPSRPPQAGEEEDAEVTEYEGDYDTDIASSVPHKDALKAHARDSSLEDNSIQSPVTEAPPTLPPPIPTAAVPRAVPPPIPSQPPPSETRRSVDVPRVAPPPPPPTNISIPQHEDYDPYNYSGATPGGYSGRTPKIEEEAVFPGSPSMSNPPDRRAPPPAAPTGRSRQSLDVSRPSRLSVDMHRPSMSMESGFIAKDLDLAVQSGWWKQPNQVPPVLQGRKDIFFESDESTSTNGGQKTTITRDLLVLYQDYSQTFLTVRYDPYDPSDVELEQRHEPPPRVLRQDEMEEHYERFGRLISEAVSSKKDSVVADGTPQGLIFELLRPFKDALAPVGTRAYGALVYSNMANASTQQNDMIRPGDILTIRNARFQGKHGPMHAKYSMEVGKPDHVAVVAEWDGTKKKVRAWEQGRESKKVKVESFKLDDLRSGEVKIWRVMPRSWVGWNSQP</sequence>
<feature type="compositionally biased region" description="Basic and acidic residues" evidence="3">
    <location>
        <begin position="769"/>
        <end position="782"/>
    </location>
</feature>
<evidence type="ECO:0000313" key="6">
    <source>
        <dbReference type="Proteomes" id="UP000777438"/>
    </source>
</evidence>
<feature type="compositionally biased region" description="Acidic residues" evidence="3">
    <location>
        <begin position="107"/>
        <end position="117"/>
    </location>
</feature>
<name>A0A9P8W8F0_9HYPO</name>
<feature type="compositionally biased region" description="Pro residues" evidence="3">
    <location>
        <begin position="811"/>
        <end position="823"/>
    </location>
</feature>
<dbReference type="SUPFAM" id="SSF50044">
    <property type="entry name" value="SH3-domain"/>
    <property type="match status" value="1"/>
</dbReference>
<dbReference type="Pfam" id="PF25459">
    <property type="entry name" value="AIM3_BBC1_C"/>
    <property type="match status" value="1"/>
</dbReference>
<dbReference type="EMBL" id="JAGPYM010000009">
    <property type="protein sequence ID" value="KAH6890594.1"/>
    <property type="molecule type" value="Genomic_DNA"/>
</dbReference>
<dbReference type="AlphaFoldDB" id="A0A9P8W8F0"/>
<gene>
    <name evidence="5" type="ORF">B0T10DRAFT_323639</name>
</gene>
<dbReference type="CDD" id="cd11887">
    <property type="entry name" value="SH3_Bbc1"/>
    <property type="match status" value="1"/>
</dbReference>
<comment type="caution">
    <text evidence="5">The sequence shown here is derived from an EMBL/GenBank/DDBJ whole genome shotgun (WGS) entry which is preliminary data.</text>
</comment>
<keyword evidence="1 2" id="KW-0728">SH3 domain</keyword>
<evidence type="ECO:0000256" key="2">
    <source>
        <dbReference type="PROSITE-ProRule" id="PRU00192"/>
    </source>
</evidence>
<feature type="compositionally biased region" description="Acidic residues" evidence="3">
    <location>
        <begin position="746"/>
        <end position="762"/>
    </location>
</feature>
<dbReference type="InterPro" id="IPR057402">
    <property type="entry name" value="AIM3_BBC1_C"/>
</dbReference>
<feature type="compositionally biased region" description="Acidic residues" evidence="3">
    <location>
        <begin position="411"/>
        <end position="423"/>
    </location>
</feature>
<keyword evidence="6" id="KW-1185">Reference proteome</keyword>
<protein>
    <recommendedName>
        <fullName evidence="4">SH3 domain-containing protein</fullName>
    </recommendedName>
</protein>
<feature type="compositionally biased region" description="Pro residues" evidence="3">
    <location>
        <begin position="90"/>
        <end position="106"/>
    </location>
</feature>
<organism evidence="5 6">
    <name type="scientific">Thelonectria olida</name>
    <dbReference type="NCBI Taxonomy" id="1576542"/>
    <lineage>
        <taxon>Eukaryota</taxon>
        <taxon>Fungi</taxon>
        <taxon>Dikarya</taxon>
        <taxon>Ascomycota</taxon>
        <taxon>Pezizomycotina</taxon>
        <taxon>Sordariomycetes</taxon>
        <taxon>Hypocreomycetidae</taxon>
        <taxon>Hypocreales</taxon>
        <taxon>Nectriaceae</taxon>
        <taxon>Thelonectria</taxon>
    </lineage>
</organism>
<feature type="compositionally biased region" description="Basic and acidic residues" evidence="3">
    <location>
        <begin position="256"/>
        <end position="270"/>
    </location>
</feature>
<dbReference type="OrthoDB" id="207120at2759"/>
<proteinExistence type="predicted"/>
<feature type="compositionally biased region" description="Basic and acidic residues" evidence="3">
    <location>
        <begin position="77"/>
        <end position="87"/>
    </location>
</feature>
<dbReference type="Pfam" id="PF00018">
    <property type="entry name" value="SH3_1"/>
    <property type="match status" value="1"/>
</dbReference>
<feature type="compositionally biased region" description="Acidic residues" evidence="3">
    <location>
        <begin position="638"/>
        <end position="648"/>
    </location>
</feature>
<feature type="compositionally biased region" description="Pro residues" evidence="3">
    <location>
        <begin position="699"/>
        <end position="724"/>
    </location>
</feature>
<feature type="compositionally biased region" description="Pro residues" evidence="3">
    <location>
        <begin position="602"/>
        <end position="629"/>
    </location>
</feature>
<feature type="compositionally biased region" description="Pro residues" evidence="3">
    <location>
        <begin position="162"/>
        <end position="189"/>
    </location>
</feature>
<feature type="compositionally biased region" description="Polar residues" evidence="3">
    <location>
        <begin position="728"/>
        <end position="738"/>
    </location>
</feature>
<dbReference type="InterPro" id="IPR035552">
    <property type="entry name" value="Mti1_SH3"/>
</dbReference>
<feature type="compositionally biased region" description="Basic and acidic residues" evidence="3">
    <location>
        <begin position="356"/>
        <end position="365"/>
    </location>
</feature>
<feature type="domain" description="SH3" evidence="4">
    <location>
        <begin position="1"/>
        <end position="65"/>
    </location>
</feature>
<feature type="compositionally biased region" description="Pro residues" evidence="3">
    <location>
        <begin position="561"/>
        <end position="570"/>
    </location>
</feature>
<evidence type="ECO:0000256" key="1">
    <source>
        <dbReference type="ARBA" id="ARBA00022443"/>
    </source>
</evidence>
<feature type="compositionally biased region" description="Acidic residues" evidence="3">
    <location>
        <begin position="453"/>
        <end position="466"/>
    </location>
</feature>
<feature type="compositionally biased region" description="Pro residues" evidence="3">
    <location>
        <begin position="660"/>
        <end position="680"/>
    </location>
</feature>
<dbReference type="PROSITE" id="PS50002">
    <property type="entry name" value="SH3"/>
    <property type="match status" value="1"/>
</dbReference>
<reference evidence="5 6" key="1">
    <citation type="journal article" date="2021" name="Nat. Commun.">
        <title>Genetic determinants of endophytism in the Arabidopsis root mycobiome.</title>
        <authorList>
            <person name="Mesny F."/>
            <person name="Miyauchi S."/>
            <person name="Thiergart T."/>
            <person name="Pickel B."/>
            <person name="Atanasova L."/>
            <person name="Karlsson M."/>
            <person name="Huettel B."/>
            <person name="Barry K.W."/>
            <person name="Haridas S."/>
            <person name="Chen C."/>
            <person name="Bauer D."/>
            <person name="Andreopoulos W."/>
            <person name="Pangilinan J."/>
            <person name="LaButti K."/>
            <person name="Riley R."/>
            <person name="Lipzen A."/>
            <person name="Clum A."/>
            <person name="Drula E."/>
            <person name="Henrissat B."/>
            <person name="Kohler A."/>
            <person name="Grigoriev I.V."/>
            <person name="Martin F.M."/>
            <person name="Hacquard S."/>
        </authorList>
    </citation>
    <scope>NUCLEOTIDE SEQUENCE [LARGE SCALE GENOMIC DNA]</scope>
    <source>
        <strain evidence="5 6">MPI-CAGE-CH-0241</strain>
    </source>
</reference>
<feature type="compositionally biased region" description="Basic and acidic residues" evidence="3">
    <location>
        <begin position="544"/>
        <end position="559"/>
    </location>
</feature>
<feature type="compositionally biased region" description="Low complexity" evidence="3">
    <location>
        <begin position="127"/>
        <end position="147"/>
    </location>
</feature>
<evidence type="ECO:0000259" key="4">
    <source>
        <dbReference type="PROSITE" id="PS50002"/>
    </source>
</evidence>
<dbReference type="PANTHER" id="PTHR45929">
    <property type="entry name" value="JAK PATHWAY SIGNAL TRANSDUCTION ADAPTOR MOLECULE"/>
    <property type="match status" value="1"/>
</dbReference>
<evidence type="ECO:0000256" key="3">
    <source>
        <dbReference type="SAM" id="MobiDB-lite"/>
    </source>
</evidence>
<dbReference type="InterPro" id="IPR036028">
    <property type="entry name" value="SH3-like_dom_sf"/>
</dbReference>
<dbReference type="PANTHER" id="PTHR45929:SF6">
    <property type="entry name" value="SH3 DOMAIN PROTEIN (AFU_ORTHOLOGUE AFUA_2G10320)"/>
    <property type="match status" value="1"/>
</dbReference>